<dbReference type="Proteomes" id="UP000019222">
    <property type="component" value="Chromosome"/>
</dbReference>
<gene>
    <name evidence="1" type="ORF">B843_00650</name>
</gene>
<keyword evidence="1" id="KW-0456">Lyase</keyword>
<proteinExistence type="predicted"/>
<sequence>MTTSLLETTTITDSPAEENPTRIDTLFLSEPEMVAAGVKDMAACVDVMEEVFSCLGKGDYRMAGQNNNSHGAMVSFPDSSPHPNMPLNGPDRRFMAMPAYLGGSINRSGVKWYGSNVANREVGLPRSIHMFILSDSVTGAPLSIMSGNLISAYRTGAISGVGARYLANYDARVAGIIGPGVMGRTALEAFAAARPGLDTVKIKGRSQKGIDEFVDWVKATLPQFTTIIQVDTAEEAVRGSDVVSVCATTSAGSASYPLIEADWISPGTLITVPGCADVPSEFLQRDDVKLVVDNRGLYEAWMEEFTPNTFEMVGIIGNKFLEMEKAGEVAKGTVVDIADIINEEAVGRTTKDDVVIFSVGGMPVEDVAWASHVYDNAVAQGIGTTLNVWDTPELA</sequence>
<dbReference type="PANTHER" id="PTHR13812">
    <property type="entry name" value="KETIMINE REDUCTASE MU-CRYSTALLIN"/>
    <property type="match status" value="1"/>
</dbReference>
<dbReference type="eggNOG" id="COG2423">
    <property type="taxonomic scope" value="Bacteria"/>
</dbReference>
<reference evidence="1 2" key="1">
    <citation type="submission" date="2013-02" db="EMBL/GenBank/DDBJ databases">
        <title>The complete genome sequence of Corynebacterium vitaeruminis DSM 20294.</title>
        <authorList>
            <person name="Ruckert C."/>
            <person name="Albersmeier A."/>
            <person name="Kalinowski J."/>
        </authorList>
    </citation>
    <scope>NUCLEOTIDE SEQUENCE [LARGE SCALE GENOMIC DNA]</scope>
    <source>
        <strain evidence="2">ATCC 10234</strain>
    </source>
</reference>
<dbReference type="InterPro" id="IPR036291">
    <property type="entry name" value="NAD(P)-bd_dom_sf"/>
</dbReference>
<dbReference type="PATRIC" id="fig|1224164.3.peg.130"/>
<evidence type="ECO:0000313" key="2">
    <source>
        <dbReference type="Proteomes" id="UP000019222"/>
    </source>
</evidence>
<dbReference type="Pfam" id="PF02423">
    <property type="entry name" value="OCD_Mu_crystall"/>
    <property type="match status" value="1"/>
</dbReference>
<dbReference type="EMBL" id="CP004353">
    <property type="protein sequence ID" value="AHI21526.1"/>
    <property type="molecule type" value="Genomic_DNA"/>
</dbReference>
<name>W5XWY8_9CORY</name>
<dbReference type="SUPFAM" id="SSF51735">
    <property type="entry name" value="NAD(P)-binding Rossmann-fold domains"/>
    <property type="match status" value="1"/>
</dbReference>
<protein>
    <submittedName>
        <fullName evidence="1">Ornithine cyclodeaminase</fullName>
        <ecNumber evidence="1">4.3.1.12</ecNumber>
    </submittedName>
</protein>
<evidence type="ECO:0000313" key="1">
    <source>
        <dbReference type="EMBL" id="AHI21526.1"/>
    </source>
</evidence>
<dbReference type="AlphaFoldDB" id="W5XWY8"/>
<organism evidence="1 2">
    <name type="scientific">Corynebacterium vitaeruminis DSM 20294</name>
    <dbReference type="NCBI Taxonomy" id="1224164"/>
    <lineage>
        <taxon>Bacteria</taxon>
        <taxon>Bacillati</taxon>
        <taxon>Actinomycetota</taxon>
        <taxon>Actinomycetes</taxon>
        <taxon>Mycobacteriales</taxon>
        <taxon>Corynebacteriaceae</taxon>
        <taxon>Corynebacterium</taxon>
    </lineage>
</organism>
<dbReference type="HOGENOM" id="CLU_042088_3_4_11"/>
<dbReference type="RefSeq" id="WP_025251599.1">
    <property type="nucleotide sequence ID" value="NZ_CP004353.1"/>
</dbReference>
<accession>W5XWY8</accession>
<dbReference type="InterPro" id="IPR003462">
    <property type="entry name" value="ODC_Mu_crystall"/>
</dbReference>
<dbReference type="Gene3D" id="3.40.50.720">
    <property type="entry name" value="NAD(P)-binding Rossmann-like Domain"/>
    <property type="match status" value="1"/>
</dbReference>
<dbReference type="PANTHER" id="PTHR13812:SF19">
    <property type="entry name" value="KETIMINE REDUCTASE MU-CRYSTALLIN"/>
    <property type="match status" value="1"/>
</dbReference>
<keyword evidence="2" id="KW-1185">Reference proteome</keyword>
<dbReference type="STRING" id="1224164.B843_00650"/>
<dbReference type="Gene3D" id="3.30.1780.10">
    <property type="entry name" value="ornithine cyclodeaminase, domain 1"/>
    <property type="match status" value="1"/>
</dbReference>
<dbReference type="GO" id="GO:0008473">
    <property type="term" value="F:ornithine cyclodeaminase activity"/>
    <property type="evidence" value="ECO:0007669"/>
    <property type="project" value="UniProtKB-EC"/>
</dbReference>
<dbReference type="PIRSF" id="PIRSF001439">
    <property type="entry name" value="CryM"/>
    <property type="match status" value="1"/>
</dbReference>
<dbReference type="InterPro" id="IPR023401">
    <property type="entry name" value="ODC_N"/>
</dbReference>
<dbReference type="NCBIfam" id="NF004848">
    <property type="entry name" value="PRK06199.1"/>
    <property type="match status" value="1"/>
</dbReference>
<dbReference type="KEGG" id="cvt:B843_00650"/>
<dbReference type="EC" id="4.3.1.12" evidence="1"/>
<dbReference type="GO" id="GO:0005737">
    <property type="term" value="C:cytoplasm"/>
    <property type="evidence" value="ECO:0007669"/>
    <property type="project" value="TreeGrafter"/>
</dbReference>